<dbReference type="AlphaFoldDB" id="A0A061JJ01"/>
<dbReference type="EMBL" id="ARPM03000046">
    <property type="protein sequence ID" value="ETZ05454.1"/>
    <property type="molecule type" value="Genomic_DNA"/>
</dbReference>
<accession>A0A061JJ01</accession>
<keyword evidence="2" id="KW-1185">Reference proteome</keyword>
<dbReference type="Proteomes" id="UP000026922">
    <property type="component" value="Unassembled WGS sequence"/>
</dbReference>
<proteinExistence type="predicted"/>
<comment type="caution">
    <text evidence="1">The sequence shown here is derived from an EMBL/GenBank/DDBJ whole genome shotgun (WGS) entry which is preliminary data.</text>
</comment>
<name>A0A061JJ01_9PROT</name>
<protein>
    <submittedName>
        <fullName evidence="1">Uncharacterized protein</fullName>
    </submittedName>
</protein>
<reference evidence="1 2" key="1">
    <citation type="journal article" date="2013" name="Genome Announc.">
        <title>Draft Genome Sequence of Holospora undulata Strain HU1, a Micronucleus-Specific Symbiont of the Ciliate Paramecium caudatum.</title>
        <authorList>
            <person name="Dohra H."/>
            <person name="Suzuki H."/>
            <person name="Suzuki T."/>
            <person name="Tanaka K."/>
            <person name="Fujishima M."/>
        </authorList>
    </citation>
    <scope>NUCLEOTIDE SEQUENCE [LARGE SCALE GENOMIC DNA]</scope>
    <source>
        <strain evidence="1 2">HU1</strain>
    </source>
</reference>
<sequence length="231" mass="27024">MVFVYILMNIGFILLVLVIGEQERAYFLEIKENFTGKELLQDKSDNDQYVQDGIDTLKNDIFISKTKPRDFFIILEKMTEHAENSKKVVDFLEYFLPIHAIGLFEEFPYQMFDMVKKLSVKNFKFFEKIIKSLKRTSFIENNTILGEIAEFINQFKTNENFSESAYSICKVLISVKNVCLNTSVFAKIASWIDYMKKKDLLGVLECIVRSDAANSFFSLDKIIQKKLRLIY</sequence>
<evidence type="ECO:0000313" key="1">
    <source>
        <dbReference type="EMBL" id="ETZ05454.1"/>
    </source>
</evidence>
<gene>
    <name evidence="1" type="ORF">K737_300107</name>
</gene>
<organism evidence="1 2">
    <name type="scientific">Holospora undulata HU1</name>
    <dbReference type="NCBI Taxonomy" id="1321371"/>
    <lineage>
        <taxon>Bacteria</taxon>
        <taxon>Pseudomonadati</taxon>
        <taxon>Pseudomonadota</taxon>
        <taxon>Alphaproteobacteria</taxon>
        <taxon>Holosporales</taxon>
        <taxon>Holosporaceae</taxon>
        <taxon>Holospora</taxon>
    </lineage>
</organism>
<evidence type="ECO:0000313" key="2">
    <source>
        <dbReference type="Proteomes" id="UP000026922"/>
    </source>
</evidence>